<reference evidence="2" key="1">
    <citation type="submission" date="2022-11" db="UniProtKB">
        <authorList>
            <consortium name="WormBaseParasite"/>
        </authorList>
    </citation>
    <scope>IDENTIFICATION</scope>
</reference>
<dbReference type="Proteomes" id="UP000887580">
    <property type="component" value="Unplaced"/>
</dbReference>
<organism evidence="1 2">
    <name type="scientific">Panagrolaimus sp. PS1159</name>
    <dbReference type="NCBI Taxonomy" id="55785"/>
    <lineage>
        <taxon>Eukaryota</taxon>
        <taxon>Metazoa</taxon>
        <taxon>Ecdysozoa</taxon>
        <taxon>Nematoda</taxon>
        <taxon>Chromadorea</taxon>
        <taxon>Rhabditida</taxon>
        <taxon>Tylenchina</taxon>
        <taxon>Panagrolaimomorpha</taxon>
        <taxon>Panagrolaimoidea</taxon>
        <taxon>Panagrolaimidae</taxon>
        <taxon>Panagrolaimus</taxon>
    </lineage>
</organism>
<evidence type="ECO:0000313" key="1">
    <source>
        <dbReference type="Proteomes" id="UP000887580"/>
    </source>
</evidence>
<proteinExistence type="predicted"/>
<sequence length="327" mass="37227">MASQNKLTKPETMPRKAYQASPLHDSLSGSAISGSNDENVDEKNEQKSYISNVETWSSKTSSNDDTIKDFCVGRLRKAKPFDRSFLDENCFDELVTIALNGIPLDTSALEKFKNDSIDELPISEKLKRNFYQITLQQGKLTPIQRHLISMIVEDKRNLQINYPKLCGAKTALLIGIIEKVERIKKEMTERKKGPIAIILIENDVSERREVRKHLLLKLRQLLSGTSVTYSINNPAVAKDIAILPINTFLESSNIKLSNLALFCIFNAEILLKQTKKEMFLDYIDNFIGNDVQRIVAMNRMAGDQRAWFYDICKHGSLRIYNPSKHDA</sequence>
<accession>A0AC35G7Q6</accession>
<protein>
    <submittedName>
        <fullName evidence="2">Uncharacterized protein</fullName>
    </submittedName>
</protein>
<name>A0AC35G7Q6_9BILA</name>
<dbReference type="WBParaSite" id="PS1159_v2.g2537.t1">
    <property type="protein sequence ID" value="PS1159_v2.g2537.t1"/>
    <property type="gene ID" value="PS1159_v2.g2537"/>
</dbReference>
<evidence type="ECO:0000313" key="2">
    <source>
        <dbReference type="WBParaSite" id="PS1159_v2.g2537.t1"/>
    </source>
</evidence>